<evidence type="ECO:0000256" key="1">
    <source>
        <dbReference type="SAM" id="MobiDB-lite"/>
    </source>
</evidence>
<reference evidence="2 3" key="1">
    <citation type="submission" date="2017-02" db="EMBL/GenBank/DDBJ databases">
        <title>Complete genome sequences of Mycobacterium kansasii strains isolated from rhesus macaques.</title>
        <authorList>
            <person name="Panda A."/>
            <person name="Nagaraj S."/>
            <person name="Zhao X."/>
            <person name="Tettelin H."/>
            <person name="Detolla L.J."/>
        </authorList>
    </citation>
    <scope>NUCLEOTIDE SEQUENCE [LARGE SCALE GENOMIC DNA]</scope>
    <source>
        <strain evidence="2 3">11-3813</strain>
    </source>
</reference>
<sequence length="51" mass="5102">MRWSRAAASTASWTSLPPSGQSDSGVGYQVLPILTAVMPGRAAAVLASAVG</sequence>
<protein>
    <submittedName>
        <fullName evidence="2">Uncharacterized protein</fullName>
    </submittedName>
</protein>
<dbReference type="AlphaFoldDB" id="A0A1V3X4S3"/>
<proteinExistence type="predicted"/>
<evidence type="ECO:0000313" key="3">
    <source>
        <dbReference type="Proteomes" id="UP000189229"/>
    </source>
</evidence>
<accession>A0A1V3X4S3</accession>
<name>A0A1V3X4S3_MYCKA</name>
<organism evidence="2 3">
    <name type="scientific">Mycobacterium kansasii</name>
    <dbReference type="NCBI Taxonomy" id="1768"/>
    <lineage>
        <taxon>Bacteria</taxon>
        <taxon>Bacillati</taxon>
        <taxon>Actinomycetota</taxon>
        <taxon>Actinomycetes</taxon>
        <taxon>Mycobacteriales</taxon>
        <taxon>Mycobacteriaceae</taxon>
        <taxon>Mycobacterium</taxon>
    </lineage>
</organism>
<gene>
    <name evidence="2" type="ORF">BZL30_4361</name>
</gene>
<feature type="compositionally biased region" description="Low complexity" evidence="1">
    <location>
        <begin position="1"/>
        <end position="15"/>
    </location>
</feature>
<comment type="caution">
    <text evidence="2">The sequence shown here is derived from an EMBL/GenBank/DDBJ whole genome shotgun (WGS) entry which is preliminary data.</text>
</comment>
<evidence type="ECO:0000313" key="2">
    <source>
        <dbReference type="EMBL" id="OOK74199.1"/>
    </source>
</evidence>
<dbReference type="EMBL" id="MVBM01000004">
    <property type="protein sequence ID" value="OOK74199.1"/>
    <property type="molecule type" value="Genomic_DNA"/>
</dbReference>
<dbReference type="Proteomes" id="UP000189229">
    <property type="component" value="Unassembled WGS sequence"/>
</dbReference>
<feature type="region of interest" description="Disordered" evidence="1">
    <location>
        <begin position="1"/>
        <end position="24"/>
    </location>
</feature>